<protein>
    <submittedName>
        <fullName evidence="1">Uncharacterized protein</fullName>
    </submittedName>
</protein>
<comment type="caution">
    <text evidence="1">The sequence shown here is derived from an EMBL/GenBank/DDBJ whole genome shotgun (WGS) entry which is preliminary data.</text>
</comment>
<dbReference type="AlphaFoldDB" id="A0AAV3NTQ7"/>
<reference evidence="1 2" key="1">
    <citation type="submission" date="2024-01" db="EMBL/GenBank/DDBJ databases">
        <title>The complete chloroplast genome sequence of Lithospermum erythrorhizon: insights into the phylogenetic relationship among Boraginaceae species and the maternal lineages of purple gromwells.</title>
        <authorList>
            <person name="Okada T."/>
            <person name="Watanabe K."/>
        </authorList>
    </citation>
    <scope>NUCLEOTIDE SEQUENCE [LARGE SCALE GENOMIC DNA]</scope>
</reference>
<dbReference type="EMBL" id="BAABME010000327">
    <property type="protein sequence ID" value="GAA0141801.1"/>
    <property type="molecule type" value="Genomic_DNA"/>
</dbReference>
<dbReference type="Proteomes" id="UP001454036">
    <property type="component" value="Unassembled WGS sequence"/>
</dbReference>
<accession>A0AAV3NTQ7</accession>
<name>A0AAV3NTQ7_LITER</name>
<keyword evidence="2" id="KW-1185">Reference proteome</keyword>
<evidence type="ECO:0000313" key="1">
    <source>
        <dbReference type="EMBL" id="GAA0141801.1"/>
    </source>
</evidence>
<proteinExistence type="predicted"/>
<gene>
    <name evidence="1" type="ORF">LIER_02858</name>
</gene>
<sequence>MDYVTSVSYSVLVNGNQSGFIKTGASVTEATTFMSILKQYEQWSGQLIKPQKSTIQFSPNVLGELKAAITDILGMPEVASHGKNLITEEVNRPLDFRDLLEYRWKTLPQSQLKCWLTGLWQIWYQRNRRISGEDSQEPREVANFARTFSDSIRSAADAYKEMKTS</sequence>
<organism evidence="1 2">
    <name type="scientific">Lithospermum erythrorhizon</name>
    <name type="common">Purple gromwell</name>
    <name type="synonym">Lithospermum officinale var. erythrorhizon</name>
    <dbReference type="NCBI Taxonomy" id="34254"/>
    <lineage>
        <taxon>Eukaryota</taxon>
        <taxon>Viridiplantae</taxon>
        <taxon>Streptophyta</taxon>
        <taxon>Embryophyta</taxon>
        <taxon>Tracheophyta</taxon>
        <taxon>Spermatophyta</taxon>
        <taxon>Magnoliopsida</taxon>
        <taxon>eudicotyledons</taxon>
        <taxon>Gunneridae</taxon>
        <taxon>Pentapetalae</taxon>
        <taxon>asterids</taxon>
        <taxon>lamiids</taxon>
        <taxon>Boraginales</taxon>
        <taxon>Boraginaceae</taxon>
        <taxon>Boraginoideae</taxon>
        <taxon>Lithospermeae</taxon>
        <taxon>Lithospermum</taxon>
    </lineage>
</organism>
<evidence type="ECO:0000313" key="2">
    <source>
        <dbReference type="Proteomes" id="UP001454036"/>
    </source>
</evidence>